<evidence type="ECO:0000256" key="9">
    <source>
        <dbReference type="HAMAP-Rule" id="MF_00772"/>
    </source>
</evidence>
<dbReference type="Proteomes" id="UP000009223">
    <property type="component" value="Chromosome"/>
</dbReference>
<dbReference type="HOGENOM" id="CLU_000445_52_2_12"/>
<dbReference type="AlphaFoldDB" id="F5YHZ4"/>
<dbReference type="KEGG" id="tpi:TREPR_2311"/>
<dbReference type="RefSeq" id="WP_015707891.1">
    <property type="nucleotide sequence ID" value="NC_015578.1"/>
</dbReference>
<evidence type="ECO:0000256" key="2">
    <source>
        <dbReference type="ARBA" id="ARBA00008711"/>
    </source>
</evidence>
<dbReference type="InterPro" id="IPR023546">
    <property type="entry name" value="MGMT"/>
</dbReference>
<evidence type="ECO:0000313" key="12">
    <source>
        <dbReference type="EMBL" id="AEF86070.1"/>
    </source>
</evidence>
<dbReference type="STRING" id="545694.TREPR_2311"/>
<dbReference type="eggNOG" id="COG0350">
    <property type="taxonomic scope" value="Bacteria"/>
</dbReference>
<evidence type="ECO:0000256" key="4">
    <source>
        <dbReference type="ARBA" id="ARBA00022603"/>
    </source>
</evidence>
<dbReference type="GO" id="GO:0003908">
    <property type="term" value="F:methylated-DNA-[protein]-cysteine S-methyltransferase activity"/>
    <property type="evidence" value="ECO:0007669"/>
    <property type="project" value="UniProtKB-UniRule"/>
</dbReference>
<reference evidence="13" key="1">
    <citation type="submission" date="2009-12" db="EMBL/GenBank/DDBJ databases">
        <title>Complete sequence of Treponema primitia strain ZAS-2.</title>
        <authorList>
            <person name="Tetu S.G."/>
            <person name="Matson E."/>
            <person name="Ren Q."/>
            <person name="Seshadri R."/>
            <person name="Elbourne L."/>
            <person name="Hassan K.A."/>
            <person name="Durkin A."/>
            <person name="Radune D."/>
            <person name="Mohamoud Y."/>
            <person name="Shay R."/>
            <person name="Jin S."/>
            <person name="Zhang X."/>
            <person name="Lucey K."/>
            <person name="Ballor N.R."/>
            <person name="Ottesen E."/>
            <person name="Rosenthal R."/>
            <person name="Allen A."/>
            <person name="Leadbetter J.R."/>
            <person name="Paulsen I.T."/>
        </authorList>
    </citation>
    <scope>NUCLEOTIDE SEQUENCE [LARGE SCALE GENOMIC DNA]</scope>
    <source>
        <strain evidence="13">ATCC BAA-887 / DSM 12427 / ZAS-2</strain>
    </source>
</reference>
<evidence type="ECO:0000256" key="6">
    <source>
        <dbReference type="ARBA" id="ARBA00022763"/>
    </source>
</evidence>
<evidence type="ECO:0000256" key="3">
    <source>
        <dbReference type="ARBA" id="ARBA00022490"/>
    </source>
</evidence>
<dbReference type="InterPro" id="IPR036217">
    <property type="entry name" value="MethylDNA_cys_MeTrfase_DNAb"/>
</dbReference>
<dbReference type="Pfam" id="PF02870">
    <property type="entry name" value="Methyltransf_1N"/>
    <property type="match status" value="1"/>
</dbReference>
<dbReference type="GO" id="GO:0006307">
    <property type="term" value="P:DNA alkylation repair"/>
    <property type="evidence" value="ECO:0007669"/>
    <property type="project" value="UniProtKB-UniRule"/>
</dbReference>
<evidence type="ECO:0000256" key="1">
    <source>
        <dbReference type="ARBA" id="ARBA00001286"/>
    </source>
</evidence>
<keyword evidence="6 9" id="KW-0227">DNA damage</keyword>
<keyword evidence="5 9" id="KW-0808">Transferase</keyword>
<dbReference type="PROSITE" id="PS00374">
    <property type="entry name" value="MGMT"/>
    <property type="match status" value="1"/>
</dbReference>
<comment type="function">
    <text evidence="9">Involved in the cellular defense against the biological effects of O6-methylguanine (O6-MeG) and O4-methylthymine (O4-MeT) in DNA. Repairs the methylated nucleobase in DNA by stoichiometrically transferring the methyl group to a cysteine residue in the enzyme. This is a suicide reaction: the enzyme is irreversibly inactivated.</text>
</comment>
<gene>
    <name evidence="12" type="primary">ogt</name>
    <name evidence="12" type="ordered locus">TREPR_2311</name>
</gene>
<dbReference type="PANTHER" id="PTHR10815">
    <property type="entry name" value="METHYLATED-DNA--PROTEIN-CYSTEINE METHYLTRANSFERASE"/>
    <property type="match status" value="1"/>
</dbReference>
<keyword evidence="3 9" id="KW-0963">Cytoplasm</keyword>
<comment type="catalytic activity">
    <reaction evidence="8 9">
        <text>a 6-O-methyl-2'-deoxyguanosine in DNA + L-cysteinyl-[protein] = S-methyl-L-cysteinyl-[protein] + a 2'-deoxyguanosine in DNA</text>
        <dbReference type="Rhea" id="RHEA:24000"/>
        <dbReference type="Rhea" id="RHEA-COMP:10131"/>
        <dbReference type="Rhea" id="RHEA-COMP:10132"/>
        <dbReference type="Rhea" id="RHEA-COMP:11367"/>
        <dbReference type="Rhea" id="RHEA-COMP:11368"/>
        <dbReference type="ChEBI" id="CHEBI:29950"/>
        <dbReference type="ChEBI" id="CHEBI:82612"/>
        <dbReference type="ChEBI" id="CHEBI:85445"/>
        <dbReference type="ChEBI" id="CHEBI:85448"/>
        <dbReference type="EC" id="2.1.1.63"/>
    </reaction>
</comment>
<dbReference type="GO" id="GO:0005737">
    <property type="term" value="C:cytoplasm"/>
    <property type="evidence" value="ECO:0007669"/>
    <property type="project" value="UniProtKB-SubCell"/>
</dbReference>
<keyword evidence="4 9" id="KW-0489">Methyltransferase</keyword>
<comment type="similarity">
    <text evidence="2 9">Belongs to the MGMT family.</text>
</comment>
<dbReference type="EC" id="2.1.1.63" evidence="9"/>
<dbReference type="CDD" id="cd06445">
    <property type="entry name" value="ATase"/>
    <property type="match status" value="1"/>
</dbReference>
<name>F5YHZ4_TREPZ</name>
<dbReference type="Gene3D" id="1.10.10.10">
    <property type="entry name" value="Winged helix-like DNA-binding domain superfamily/Winged helix DNA-binding domain"/>
    <property type="match status" value="1"/>
</dbReference>
<comment type="catalytic activity">
    <reaction evidence="1 9">
        <text>a 4-O-methyl-thymidine in DNA + L-cysteinyl-[protein] = a thymidine in DNA + S-methyl-L-cysteinyl-[protein]</text>
        <dbReference type="Rhea" id="RHEA:53428"/>
        <dbReference type="Rhea" id="RHEA-COMP:10131"/>
        <dbReference type="Rhea" id="RHEA-COMP:10132"/>
        <dbReference type="Rhea" id="RHEA-COMP:13555"/>
        <dbReference type="Rhea" id="RHEA-COMP:13556"/>
        <dbReference type="ChEBI" id="CHEBI:29950"/>
        <dbReference type="ChEBI" id="CHEBI:82612"/>
        <dbReference type="ChEBI" id="CHEBI:137386"/>
        <dbReference type="ChEBI" id="CHEBI:137387"/>
        <dbReference type="EC" id="2.1.1.63"/>
    </reaction>
</comment>
<evidence type="ECO:0000256" key="5">
    <source>
        <dbReference type="ARBA" id="ARBA00022679"/>
    </source>
</evidence>
<dbReference type="InterPro" id="IPR036631">
    <property type="entry name" value="MGMT_N_sf"/>
</dbReference>
<dbReference type="EMBL" id="CP001843">
    <property type="protein sequence ID" value="AEF86070.1"/>
    <property type="molecule type" value="Genomic_DNA"/>
</dbReference>
<dbReference type="SUPFAM" id="SSF53155">
    <property type="entry name" value="Methylated DNA-protein cysteine methyltransferase domain"/>
    <property type="match status" value="1"/>
</dbReference>
<feature type="domain" description="Methylated-DNA-[protein]-cysteine S-methyltransferase DNA binding" evidence="10">
    <location>
        <begin position="79"/>
        <end position="163"/>
    </location>
</feature>
<dbReference type="OrthoDB" id="9802228at2"/>
<organism evidence="12 13">
    <name type="scientific">Treponema primitia (strain ATCC BAA-887 / DSM 12427 / ZAS-2)</name>
    <dbReference type="NCBI Taxonomy" id="545694"/>
    <lineage>
        <taxon>Bacteria</taxon>
        <taxon>Pseudomonadati</taxon>
        <taxon>Spirochaetota</taxon>
        <taxon>Spirochaetia</taxon>
        <taxon>Spirochaetales</taxon>
        <taxon>Treponemataceae</taxon>
        <taxon>Treponema</taxon>
    </lineage>
</organism>
<feature type="domain" description="Methylguanine DNA methyltransferase ribonuclease-like" evidence="11">
    <location>
        <begin position="5"/>
        <end position="72"/>
    </location>
</feature>
<protein>
    <recommendedName>
        <fullName evidence="9">Methylated-DNA--protein-cysteine methyltransferase</fullName>
        <ecNumber evidence="9">2.1.1.63</ecNumber>
    </recommendedName>
    <alternativeName>
        <fullName evidence="9">6-O-methylguanine-DNA methyltransferase</fullName>
        <shortName evidence="9">MGMT</shortName>
    </alternativeName>
    <alternativeName>
        <fullName evidence="9">O-6-methylguanine-DNA-alkyltransferase</fullName>
    </alternativeName>
</protein>
<dbReference type="PANTHER" id="PTHR10815:SF5">
    <property type="entry name" value="METHYLATED-DNA--PROTEIN-CYSTEINE METHYLTRANSFERASE"/>
    <property type="match status" value="1"/>
</dbReference>
<dbReference type="FunFam" id="1.10.10.10:FF:000214">
    <property type="entry name" value="Methylated-DNA--protein-cysteine methyltransferase"/>
    <property type="match status" value="1"/>
</dbReference>
<feature type="active site" description="Nucleophile; methyl group acceptor" evidence="9">
    <location>
        <position position="134"/>
    </location>
</feature>
<evidence type="ECO:0000256" key="8">
    <source>
        <dbReference type="ARBA" id="ARBA00049348"/>
    </source>
</evidence>
<keyword evidence="7 9" id="KW-0234">DNA repair</keyword>
<evidence type="ECO:0000259" key="10">
    <source>
        <dbReference type="Pfam" id="PF01035"/>
    </source>
</evidence>
<evidence type="ECO:0000259" key="11">
    <source>
        <dbReference type="Pfam" id="PF02870"/>
    </source>
</evidence>
<dbReference type="SUPFAM" id="SSF46767">
    <property type="entry name" value="Methylated DNA-protein cysteine methyltransferase, C-terminal domain"/>
    <property type="match status" value="1"/>
</dbReference>
<sequence>MEYIQKLNSPVGILTLASDGQSISGLWIEGQKYFARSLEKETCEKHLPVFGEAKKWLDIYFSGKEPDFMPPLLPKGTMFQKSIWNILCTISYGNTSTYGELAKKFESLNNGKRTAARAVGSAVGRNPISILIPCHRILGKDGGLTGYAGGVDIKEKLLQLEDVDQGVKSHG</sequence>
<dbReference type="InterPro" id="IPR014048">
    <property type="entry name" value="MethylDNA_cys_MeTrfase_DNA-bd"/>
</dbReference>
<accession>F5YHZ4</accession>
<dbReference type="Gene3D" id="3.30.160.70">
    <property type="entry name" value="Methylated DNA-protein cysteine methyltransferase domain"/>
    <property type="match status" value="1"/>
</dbReference>
<dbReference type="NCBIfam" id="TIGR00589">
    <property type="entry name" value="ogt"/>
    <property type="match status" value="1"/>
</dbReference>
<evidence type="ECO:0000256" key="7">
    <source>
        <dbReference type="ARBA" id="ARBA00023204"/>
    </source>
</evidence>
<dbReference type="InterPro" id="IPR008332">
    <property type="entry name" value="MethylG_MeTrfase_N"/>
</dbReference>
<keyword evidence="13" id="KW-1185">Reference proteome</keyword>
<dbReference type="InterPro" id="IPR036388">
    <property type="entry name" value="WH-like_DNA-bd_sf"/>
</dbReference>
<dbReference type="Pfam" id="PF01035">
    <property type="entry name" value="DNA_binding_1"/>
    <property type="match status" value="1"/>
</dbReference>
<proteinExistence type="inferred from homology"/>
<comment type="miscellaneous">
    <text evidence="9">This enzyme catalyzes only one turnover and therefore is not strictly catalytic. According to one definition, an enzyme is a biocatalyst that acts repeatedly and over many reaction cycles.</text>
</comment>
<comment type="subcellular location">
    <subcellularLocation>
        <location evidence="9">Cytoplasm</location>
    </subcellularLocation>
</comment>
<dbReference type="InterPro" id="IPR001497">
    <property type="entry name" value="MethylDNA_cys_MeTrfase_AS"/>
</dbReference>
<dbReference type="HAMAP" id="MF_00772">
    <property type="entry name" value="OGT"/>
    <property type="match status" value="1"/>
</dbReference>
<evidence type="ECO:0000313" key="13">
    <source>
        <dbReference type="Proteomes" id="UP000009223"/>
    </source>
</evidence>
<dbReference type="GO" id="GO:0032259">
    <property type="term" value="P:methylation"/>
    <property type="evidence" value="ECO:0007669"/>
    <property type="project" value="UniProtKB-KW"/>
</dbReference>
<reference evidence="12 13" key="2">
    <citation type="journal article" date="2011" name="ISME J.">
        <title>RNA-seq reveals cooperative metabolic interactions between two termite-gut spirochete species in co-culture.</title>
        <authorList>
            <person name="Rosenthal A.Z."/>
            <person name="Matson E.G."/>
            <person name="Eldar A."/>
            <person name="Leadbetter J.R."/>
        </authorList>
    </citation>
    <scope>NUCLEOTIDE SEQUENCE [LARGE SCALE GENOMIC DNA]</scope>
    <source>
        <strain evidence="13">ATCC BAA-887 / DSM 12427 / ZAS-2</strain>
    </source>
</reference>